<evidence type="ECO:0000256" key="2">
    <source>
        <dbReference type="PROSITE-ProRule" id="PRU00076"/>
    </source>
</evidence>
<organism evidence="4 5">
    <name type="scientific">Acanthocheilonema viteae</name>
    <name type="common">Filarial nematode worm</name>
    <name type="synonym">Dipetalonema viteae</name>
    <dbReference type="NCBI Taxonomy" id="6277"/>
    <lineage>
        <taxon>Eukaryota</taxon>
        <taxon>Metazoa</taxon>
        <taxon>Ecdysozoa</taxon>
        <taxon>Nematoda</taxon>
        <taxon>Chromadorea</taxon>
        <taxon>Rhabditida</taxon>
        <taxon>Spirurina</taxon>
        <taxon>Spiruromorpha</taxon>
        <taxon>Filarioidea</taxon>
        <taxon>Onchocercidae</taxon>
        <taxon>Acanthocheilonema</taxon>
    </lineage>
</organism>
<dbReference type="STRING" id="6277.A0A498ST00"/>
<protein>
    <recommendedName>
        <fullName evidence="3">EGF-like domain-containing protein</fullName>
    </recommendedName>
</protein>
<name>A0A498ST00_ACAVI</name>
<keyword evidence="2" id="KW-0245">EGF-like domain</keyword>
<evidence type="ECO:0000313" key="4">
    <source>
        <dbReference type="EMBL" id="VBB35153.1"/>
    </source>
</evidence>
<dbReference type="PROSITE" id="PS50026">
    <property type="entry name" value="EGF_3"/>
    <property type="match status" value="1"/>
</dbReference>
<dbReference type="Gene3D" id="2.10.25.10">
    <property type="entry name" value="Laminin"/>
    <property type="match status" value="1"/>
</dbReference>
<dbReference type="OrthoDB" id="6022609at2759"/>
<gene>
    <name evidence="4" type="ORF">NAV_LOCUS9944</name>
</gene>
<proteinExistence type="predicted"/>
<sequence>IGKSKQYISPIQANPFDNCYKSDCHPDAKCTSTSTGYTCQCPDTHRDMNPSKPGRECVSYTGINECERKEWNECDEHARCIDQDHLYRCECIKPYVNAAPPGKLPGSVCCIGCCHVANICPPNVICQNEEAGIKSQFICK</sequence>
<evidence type="ECO:0000313" key="5">
    <source>
        <dbReference type="Proteomes" id="UP000276991"/>
    </source>
</evidence>
<comment type="caution">
    <text evidence="2">Lacks conserved residue(s) required for the propagation of feature annotation.</text>
</comment>
<dbReference type="InterPro" id="IPR000152">
    <property type="entry name" value="EGF-type_Asp/Asn_hydroxyl_site"/>
</dbReference>
<dbReference type="AlphaFoldDB" id="A0A498ST00"/>
<accession>A0A498ST00</accession>
<evidence type="ECO:0000259" key="3">
    <source>
        <dbReference type="PROSITE" id="PS50026"/>
    </source>
</evidence>
<dbReference type="InterPro" id="IPR000742">
    <property type="entry name" value="EGF"/>
</dbReference>
<evidence type="ECO:0000256" key="1">
    <source>
        <dbReference type="ARBA" id="ARBA00023157"/>
    </source>
</evidence>
<reference evidence="4 5" key="1">
    <citation type="submission" date="2018-08" db="EMBL/GenBank/DDBJ databases">
        <authorList>
            <person name="Laetsch R D."/>
            <person name="Stevens L."/>
            <person name="Kumar S."/>
            <person name="Blaxter L. M."/>
        </authorList>
    </citation>
    <scope>NUCLEOTIDE SEQUENCE [LARGE SCALE GENOMIC DNA]</scope>
</reference>
<dbReference type="EMBL" id="UPTC01004960">
    <property type="protein sequence ID" value="VBB35153.1"/>
    <property type="molecule type" value="Genomic_DNA"/>
</dbReference>
<dbReference type="PROSITE" id="PS00010">
    <property type="entry name" value="ASX_HYDROXYL"/>
    <property type="match status" value="1"/>
</dbReference>
<dbReference type="Proteomes" id="UP000276991">
    <property type="component" value="Unassembled WGS sequence"/>
</dbReference>
<keyword evidence="5" id="KW-1185">Reference proteome</keyword>
<keyword evidence="1" id="KW-1015">Disulfide bond</keyword>
<feature type="domain" description="EGF-like" evidence="3">
    <location>
        <begin position="15"/>
        <end position="51"/>
    </location>
</feature>
<feature type="non-terminal residue" evidence="4">
    <location>
        <position position="1"/>
    </location>
</feature>